<dbReference type="InterPro" id="IPR045407">
    <property type="entry name" value="DUF6512"/>
</dbReference>
<evidence type="ECO:0000313" key="2">
    <source>
        <dbReference type="EMBL" id="HGB35638.1"/>
    </source>
</evidence>
<accession>A0A7V3NT92</accession>
<gene>
    <name evidence="2" type="ORF">ENV38_01865</name>
</gene>
<comment type="caution">
    <text evidence="2">The sequence shown here is derived from an EMBL/GenBank/DDBJ whole genome shotgun (WGS) entry which is preliminary data.</text>
</comment>
<dbReference type="AlphaFoldDB" id="A0A7V3NT92"/>
<reference evidence="2" key="1">
    <citation type="journal article" date="2020" name="mSystems">
        <title>Genome- and Community-Level Interaction Insights into Carbon Utilization and Element Cycling Functions of Hydrothermarchaeota in Hydrothermal Sediment.</title>
        <authorList>
            <person name="Zhou Z."/>
            <person name="Liu Y."/>
            <person name="Xu W."/>
            <person name="Pan J."/>
            <person name="Luo Z.H."/>
            <person name="Li M."/>
        </authorList>
    </citation>
    <scope>NUCLEOTIDE SEQUENCE [LARGE SCALE GENOMIC DNA]</scope>
    <source>
        <strain evidence="2">SpSt-754</strain>
    </source>
</reference>
<feature type="transmembrane region" description="Helical" evidence="1">
    <location>
        <begin position="45"/>
        <end position="61"/>
    </location>
</feature>
<keyword evidence="1" id="KW-0472">Membrane</keyword>
<feature type="transmembrane region" description="Helical" evidence="1">
    <location>
        <begin position="135"/>
        <end position="154"/>
    </location>
</feature>
<evidence type="ECO:0000256" key="1">
    <source>
        <dbReference type="SAM" id="Phobius"/>
    </source>
</evidence>
<sequence>MNVQLKVFLFLVLFSILHFGYDITHLAFLKPFCGISESVFQHLKMVFWAYLLANVTEYLFVKKKLTNRDSFWFSRLFITVQLPWFIVLVWYLAPSIFGRFTSALIDIIWAIVSSYVSALFGVLVERNLEKWEFNLSFKAVTIILLVISAFFYVWCTYYPPYIDLFVNPELLPK</sequence>
<keyword evidence="1" id="KW-0812">Transmembrane</keyword>
<protein>
    <submittedName>
        <fullName evidence="2">Uncharacterized protein</fullName>
    </submittedName>
</protein>
<name>A0A7V3NT92_UNCW3</name>
<proteinExistence type="predicted"/>
<keyword evidence="1" id="KW-1133">Transmembrane helix</keyword>
<feature type="transmembrane region" description="Helical" evidence="1">
    <location>
        <begin position="73"/>
        <end position="93"/>
    </location>
</feature>
<organism evidence="2">
    <name type="scientific">candidate division WOR-3 bacterium</name>
    <dbReference type="NCBI Taxonomy" id="2052148"/>
    <lineage>
        <taxon>Bacteria</taxon>
        <taxon>Bacteria division WOR-3</taxon>
    </lineage>
</organism>
<dbReference type="EMBL" id="DTGD01000074">
    <property type="protein sequence ID" value="HGB35638.1"/>
    <property type="molecule type" value="Genomic_DNA"/>
</dbReference>
<feature type="transmembrane region" description="Helical" evidence="1">
    <location>
        <begin position="99"/>
        <end position="123"/>
    </location>
</feature>
<dbReference type="Pfam" id="PF20122">
    <property type="entry name" value="DUF6512"/>
    <property type="match status" value="1"/>
</dbReference>